<name>A0A078AHA2_STYLE</name>
<dbReference type="EMBL" id="CCKQ01010159">
    <property type="protein sequence ID" value="CDW81665.1"/>
    <property type="molecule type" value="Genomic_DNA"/>
</dbReference>
<evidence type="ECO:0000313" key="2">
    <source>
        <dbReference type="EMBL" id="CDW81665.1"/>
    </source>
</evidence>
<gene>
    <name evidence="2" type="primary">Contig1075.g1172</name>
    <name evidence="2" type="ORF">STYLEM_10688</name>
</gene>
<sequence>MEDTEMAEEEECEVKSMQIDDQIYLEEYNNNYMQGLIMPPLQVSQMPIEEQKQNQQHAQINQRTSSPKFQSKQFETQSSKVSQTYDDLIMDQSSLGFWKTATIIQSFIDEDAFMDQNLVLEVKSLLSDLNAFEQVWITLLALYILQKKFSANKNEWQLVAQKGKDYIRSMGIQKPDNIVKKIGYKLI</sequence>
<proteinExistence type="predicted"/>
<accession>A0A078AHA2</accession>
<feature type="region of interest" description="Disordered" evidence="1">
    <location>
        <begin position="50"/>
        <end position="71"/>
    </location>
</feature>
<evidence type="ECO:0000313" key="3">
    <source>
        <dbReference type="Proteomes" id="UP000039865"/>
    </source>
</evidence>
<dbReference type="Proteomes" id="UP000039865">
    <property type="component" value="Unassembled WGS sequence"/>
</dbReference>
<evidence type="ECO:0000256" key="1">
    <source>
        <dbReference type="SAM" id="MobiDB-lite"/>
    </source>
</evidence>
<feature type="compositionally biased region" description="Low complexity" evidence="1">
    <location>
        <begin position="53"/>
        <end position="62"/>
    </location>
</feature>
<dbReference type="AlphaFoldDB" id="A0A078AHA2"/>
<reference evidence="2 3" key="1">
    <citation type="submission" date="2014-06" db="EMBL/GenBank/DDBJ databases">
        <authorList>
            <person name="Swart Estienne"/>
        </authorList>
    </citation>
    <scope>NUCLEOTIDE SEQUENCE [LARGE SCALE GENOMIC DNA]</scope>
    <source>
        <strain evidence="2 3">130c</strain>
    </source>
</reference>
<dbReference type="OrthoDB" id="323997at2759"/>
<organism evidence="2 3">
    <name type="scientific">Stylonychia lemnae</name>
    <name type="common">Ciliate</name>
    <dbReference type="NCBI Taxonomy" id="5949"/>
    <lineage>
        <taxon>Eukaryota</taxon>
        <taxon>Sar</taxon>
        <taxon>Alveolata</taxon>
        <taxon>Ciliophora</taxon>
        <taxon>Intramacronucleata</taxon>
        <taxon>Spirotrichea</taxon>
        <taxon>Stichotrichia</taxon>
        <taxon>Sporadotrichida</taxon>
        <taxon>Oxytrichidae</taxon>
        <taxon>Stylonychinae</taxon>
        <taxon>Stylonychia</taxon>
    </lineage>
</organism>
<keyword evidence="3" id="KW-1185">Reference proteome</keyword>
<protein>
    <submittedName>
        <fullName evidence="2">Uncharacterized protein</fullName>
    </submittedName>
</protein>
<dbReference type="InParanoid" id="A0A078AHA2"/>